<name>A0ABW9QRU1_9ACTN</name>
<dbReference type="PANTHER" id="PTHR43434">
    <property type="entry name" value="PHOSPHOGLYCOLATE PHOSPHATASE"/>
    <property type="match status" value="1"/>
</dbReference>
<dbReference type="Gene3D" id="3.40.50.1000">
    <property type="entry name" value="HAD superfamily/HAD-like"/>
    <property type="match status" value="1"/>
</dbReference>
<comment type="caution">
    <text evidence="1">The sequence shown here is derived from an EMBL/GenBank/DDBJ whole genome shotgun (WGS) entry which is preliminary data.</text>
</comment>
<evidence type="ECO:0000313" key="1">
    <source>
        <dbReference type="EMBL" id="MST32433.1"/>
    </source>
</evidence>
<dbReference type="Gene3D" id="1.10.150.240">
    <property type="entry name" value="Putative phosphatase, domain 2"/>
    <property type="match status" value="1"/>
</dbReference>
<sequence>MPGAGVLLDLDGTLVDSNYLHTLAWKRALADCGEWAPSNAIHRLVGMGGDQLVPTLLGREVPAAAERRAEHYARLLPEVVAFPGAGELLSRLRAWGLAVVLASSAPGSELDPAVGLLGGRERFDAVTGADDVTRSKPDPEVFRVATQQAGLDPGRVVTVGDSVWDVEASRAAGYACIGVETGGFSRHELAEAGAVAVYRDVAELVAQARTSPVAALR</sequence>
<dbReference type="SUPFAM" id="SSF56784">
    <property type="entry name" value="HAD-like"/>
    <property type="match status" value="1"/>
</dbReference>
<dbReference type="SFLD" id="SFLDS00003">
    <property type="entry name" value="Haloacid_Dehalogenase"/>
    <property type="match status" value="1"/>
</dbReference>
<accession>A0ABW9QRU1</accession>
<dbReference type="InterPro" id="IPR023214">
    <property type="entry name" value="HAD_sf"/>
</dbReference>
<evidence type="ECO:0000313" key="2">
    <source>
        <dbReference type="Proteomes" id="UP000437736"/>
    </source>
</evidence>
<dbReference type="NCBIfam" id="TIGR01509">
    <property type="entry name" value="HAD-SF-IA-v3"/>
    <property type="match status" value="1"/>
</dbReference>
<keyword evidence="1" id="KW-0378">Hydrolase</keyword>
<gene>
    <name evidence="1" type="ORF">GHK86_06825</name>
</gene>
<dbReference type="InterPro" id="IPR023198">
    <property type="entry name" value="PGP-like_dom2"/>
</dbReference>
<dbReference type="EMBL" id="WJHE01000290">
    <property type="protein sequence ID" value="MST32433.1"/>
    <property type="molecule type" value="Genomic_DNA"/>
</dbReference>
<dbReference type="InterPro" id="IPR006439">
    <property type="entry name" value="HAD-SF_hydro_IA"/>
</dbReference>
<dbReference type="PANTHER" id="PTHR43434:SF16">
    <property type="entry name" value="BLL8046 PROTEIN"/>
    <property type="match status" value="1"/>
</dbReference>
<dbReference type="InterPro" id="IPR050155">
    <property type="entry name" value="HAD-like_hydrolase_sf"/>
</dbReference>
<dbReference type="SFLD" id="SFLDG01129">
    <property type="entry name" value="C1.5:_HAD__Beta-PGM__Phosphata"/>
    <property type="match status" value="1"/>
</dbReference>
<dbReference type="NCBIfam" id="TIGR01549">
    <property type="entry name" value="HAD-SF-IA-v1"/>
    <property type="match status" value="1"/>
</dbReference>
<dbReference type="Pfam" id="PF00702">
    <property type="entry name" value="Hydrolase"/>
    <property type="match status" value="1"/>
</dbReference>
<dbReference type="SFLD" id="SFLDG01135">
    <property type="entry name" value="C1.5.6:_HAD__Beta-PGM__Phospha"/>
    <property type="match status" value="1"/>
</dbReference>
<proteinExistence type="predicted"/>
<dbReference type="GO" id="GO:0016787">
    <property type="term" value="F:hydrolase activity"/>
    <property type="evidence" value="ECO:0007669"/>
    <property type="project" value="UniProtKB-KW"/>
</dbReference>
<protein>
    <submittedName>
        <fullName evidence="1">HAD-IA family hydrolase</fullName>
    </submittedName>
</protein>
<dbReference type="PRINTS" id="PR00413">
    <property type="entry name" value="HADHALOGNASE"/>
</dbReference>
<organism evidence="1 2">
    <name type="scientific">Acidiferrimicrobium australe</name>
    <dbReference type="NCBI Taxonomy" id="2664430"/>
    <lineage>
        <taxon>Bacteria</taxon>
        <taxon>Bacillati</taxon>
        <taxon>Actinomycetota</taxon>
        <taxon>Acidimicrobiia</taxon>
        <taxon>Acidimicrobiales</taxon>
        <taxon>Acidimicrobiaceae</taxon>
        <taxon>Acidiferrimicrobium</taxon>
    </lineage>
</organism>
<dbReference type="Proteomes" id="UP000437736">
    <property type="component" value="Unassembled WGS sequence"/>
</dbReference>
<dbReference type="InterPro" id="IPR036412">
    <property type="entry name" value="HAD-like_sf"/>
</dbReference>
<keyword evidence="2" id="KW-1185">Reference proteome</keyword>
<reference evidence="1 2" key="1">
    <citation type="submission" date="2019-11" db="EMBL/GenBank/DDBJ databases">
        <title>Acidiferrimicrobium australis gen. nov., sp. nov., an acidophilic and obligately heterotrophic, member of the Actinobacteria that catalyses dissimilatory oxido- reduction of iron isolated from metal-rich acidic water in Chile.</title>
        <authorList>
            <person name="Gonzalez D."/>
            <person name="Huber K."/>
            <person name="Hedrich S."/>
            <person name="Rojas-Villalobos C."/>
            <person name="Quatrini R."/>
            <person name="Dinamarca M.A."/>
            <person name="Schwarz A."/>
            <person name="Canales C."/>
            <person name="Nancucheo I."/>
        </authorList>
    </citation>
    <scope>NUCLEOTIDE SEQUENCE [LARGE SCALE GENOMIC DNA]</scope>
    <source>
        <strain evidence="1 2">USS-CCA1</strain>
    </source>
</reference>